<dbReference type="Pfam" id="PF18918">
    <property type="entry name" value="DUF5669"/>
    <property type="match status" value="1"/>
</dbReference>
<sequence>MIGIDQISEEFVHELKILACFDPANMSVGIKLRSDMSDALCQAAQRLHSQGLISAIDGGYLTPFGMTMVEHLQHLLVALKPEA</sequence>
<dbReference type="GeneID" id="97220746"/>
<dbReference type="Proteomes" id="UP001630969">
    <property type="component" value="Unassembled WGS sequence"/>
</dbReference>
<dbReference type="NCBIfam" id="TIGR02647">
    <property type="entry name" value="DNA"/>
    <property type="match status" value="1"/>
</dbReference>
<protein>
    <submittedName>
        <fullName evidence="1">TIGR02647 family protein</fullName>
    </submittedName>
</protein>
<accession>A0ABW9GT98</accession>
<evidence type="ECO:0000313" key="1">
    <source>
        <dbReference type="EMBL" id="MFM4893500.1"/>
    </source>
</evidence>
<evidence type="ECO:0000313" key="2">
    <source>
        <dbReference type="Proteomes" id="UP001630969"/>
    </source>
</evidence>
<comment type="caution">
    <text evidence="1">The sequence shown here is derived from an EMBL/GenBank/DDBJ whole genome shotgun (WGS) entry which is preliminary data.</text>
</comment>
<keyword evidence="2" id="KW-1185">Reference proteome</keyword>
<dbReference type="InterPro" id="IPR013468">
    <property type="entry name" value="CHP02647"/>
</dbReference>
<organism evidence="1 2">
    <name type="scientific">Aeromonas bivalvium</name>
    <dbReference type="NCBI Taxonomy" id="440079"/>
    <lineage>
        <taxon>Bacteria</taxon>
        <taxon>Pseudomonadati</taxon>
        <taxon>Pseudomonadota</taxon>
        <taxon>Gammaproteobacteria</taxon>
        <taxon>Aeromonadales</taxon>
        <taxon>Aeromonadaceae</taxon>
        <taxon>Aeromonas</taxon>
    </lineage>
</organism>
<reference evidence="1 2" key="1">
    <citation type="submission" date="2024-09" db="EMBL/GenBank/DDBJ databases">
        <title>Aeromonas strains Genome sequencing and assembly.</title>
        <authorList>
            <person name="Hu X."/>
            <person name="Tang B."/>
        </authorList>
    </citation>
    <scope>NUCLEOTIDE SEQUENCE [LARGE SCALE GENOMIC DNA]</scope>
    <source>
        <strain evidence="1 2">NB23SCDHY001</strain>
    </source>
</reference>
<dbReference type="EMBL" id="JBGXBU010000004">
    <property type="protein sequence ID" value="MFM4893500.1"/>
    <property type="molecule type" value="Genomic_DNA"/>
</dbReference>
<dbReference type="RefSeq" id="WP_041996156.1">
    <property type="nucleotide sequence ID" value="NZ_CDBT01000020.1"/>
</dbReference>
<gene>
    <name evidence="1" type="ORF">ACEUDJ_11565</name>
</gene>
<proteinExistence type="predicted"/>
<name>A0ABW9GT98_9GAMM</name>